<sequence>MKGHAPSRSTLHSRDAGDRFGNRGLVGHPIPGSQFSYLPRCTNVGGCGGPGNQPSSPGEPLSVAATVRGFHPPASWSMPTVIHRVRARNPVVGLEANCGFTTNQRHCLIRVQS</sequence>
<evidence type="ECO:0000256" key="1">
    <source>
        <dbReference type="SAM" id="MobiDB-lite"/>
    </source>
</evidence>
<name>A0A1R4FVU1_9MICC</name>
<organism evidence="2 3">
    <name type="scientific">Arthrobacter rhombi</name>
    <dbReference type="NCBI Taxonomy" id="71253"/>
    <lineage>
        <taxon>Bacteria</taxon>
        <taxon>Bacillati</taxon>
        <taxon>Actinomycetota</taxon>
        <taxon>Actinomycetes</taxon>
        <taxon>Micrococcales</taxon>
        <taxon>Micrococcaceae</taxon>
        <taxon>Arthrobacter</taxon>
    </lineage>
</organism>
<protein>
    <submittedName>
        <fullName evidence="2">Uncharacterized protein</fullName>
    </submittedName>
</protein>
<feature type="compositionally biased region" description="Basic and acidic residues" evidence="1">
    <location>
        <begin position="12"/>
        <end position="21"/>
    </location>
</feature>
<evidence type="ECO:0000313" key="3">
    <source>
        <dbReference type="Proteomes" id="UP000195913"/>
    </source>
</evidence>
<keyword evidence="3" id="KW-1185">Reference proteome</keyword>
<dbReference type="EMBL" id="FUHW01000023">
    <property type="protein sequence ID" value="SJM60054.1"/>
    <property type="molecule type" value="Genomic_DNA"/>
</dbReference>
<proteinExistence type="predicted"/>
<gene>
    <name evidence="2" type="ORF">FM101_06145</name>
</gene>
<dbReference type="AlphaFoldDB" id="A0A1R4FVU1"/>
<feature type="region of interest" description="Disordered" evidence="1">
    <location>
        <begin position="1"/>
        <end position="31"/>
    </location>
</feature>
<dbReference type="Proteomes" id="UP000195913">
    <property type="component" value="Unassembled WGS sequence"/>
</dbReference>
<accession>A0A1R4FVU1</accession>
<evidence type="ECO:0000313" key="2">
    <source>
        <dbReference type="EMBL" id="SJM60054.1"/>
    </source>
</evidence>
<reference evidence="2 3" key="1">
    <citation type="submission" date="2017-02" db="EMBL/GenBank/DDBJ databases">
        <authorList>
            <person name="Peterson S.W."/>
        </authorList>
    </citation>
    <scope>NUCLEOTIDE SEQUENCE [LARGE SCALE GENOMIC DNA]</scope>
    <source>
        <strain evidence="2 3">B Ar 00.02</strain>
    </source>
</reference>